<feature type="signal peptide" evidence="10">
    <location>
        <begin position="1"/>
        <end position="29"/>
    </location>
</feature>
<organism evidence="12 13">
    <name type="scientific">Dyella dinghuensis</name>
    <dbReference type="NCBI Taxonomy" id="1920169"/>
    <lineage>
        <taxon>Bacteria</taxon>
        <taxon>Pseudomonadati</taxon>
        <taxon>Pseudomonadota</taxon>
        <taxon>Gammaproteobacteria</taxon>
        <taxon>Lysobacterales</taxon>
        <taxon>Rhodanobacteraceae</taxon>
        <taxon>Dyella</taxon>
    </lineage>
</organism>
<dbReference type="Gene3D" id="2.130.10.130">
    <property type="entry name" value="Integrin alpha, N-terminal"/>
    <property type="match status" value="1"/>
</dbReference>
<evidence type="ECO:0000313" key="13">
    <source>
        <dbReference type="Proteomes" id="UP000267077"/>
    </source>
</evidence>
<name>A0A3S0PFQ9_9GAMM</name>
<keyword evidence="13" id="KW-1185">Reference proteome</keyword>
<dbReference type="SUPFAM" id="SSF52743">
    <property type="entry name" value="Subtilisin-like"/>
    <property type="match status" value="1"/>
</dbReference>
<evidence type="ECO:0000259" key="11">
    <source>
        <dbReference type="PROSITE" id="PS51695"/>
    </source>
</evidence>
<comment type="caution">
    <text evidence="9">Lacks conserved residue(s) required for the propagation of feature annotation.</text>
</comment>
<protein>
    <recommendedName>
        <fullName evidence="11">Peptidase S53 domain-containing protein</fullName>
    </recommendedName>
</protein>
<dbReference type="GO" id="GO:0004252">
    <property type="term" value="F:serine-type endopeptidase activity"/>
    <property type="evidence" value="ECO:0007669"/>
    <property type="project" value="UniProtKB-UniRule"/>
</dbReference>
<evidence type="ECO:0000256" key="7">
    <source>
        <dbReference type="ARBA" id="ARBA00022837"/>
    </source>
</evidence>
<keyword evidence="3" id="KW-0479">Metal-binding</keyword>
<evidence type="ECO:0000256" key="5">
    <source>
        <dbReference type="ARBA" id="ARBA00022801"/>
    </source>
</evidence>
<dbReference type="SMART" id="SM00944">
    <property type="entry name" value="Pro-kuma_activ"/>
    <property type="match status" value="1"/>
</dbReference>
<feature type="domain" description="Peptidase S53" evidence="11">
    <location>
        <begin position="257"/>
        <end position="741"/>
    </location>
</feature>
<sequence length="1105" mass="114592">MYTRCKKEKMLSWAVCLALTAGAPLGAHAAAAQAGLLPSFAPDTARITDAIDNSKTVAVGTKPALAVSANDAGTLPSTQTLRNVTLLLKRSDAKQKQFDAYVQALTNASSPYFHHWLSPTQIGTMFGPAQTDIDKVKQWLQGQGLKVTSVSPTGMMIHFSGTAAAVGSAFHTSLHSYRVNGETHFANTSAQQIPAALAPVVVGAASLTNFFPKALHTDVATVTKDKHTGKWKTVTKAAGAPQFTVPPGTIETETTYDVAPADFNTIYNVTPLWNQSTPIRGAGQTVAVLERTDVLPADVQTFRSAFLPANALGTIAYINPLQAAGDTSCPDPGTNGDEGEAALDTEWIGAAAPDANVVFASCDDANSPTFGPFTAAENLLTGYTTPIPAVFSLSYGECEADGFVDGMANEAGDLWEQAAAQGVTVFVASDDAGSAGCNQDQKAAYQGLAVNGLASTPFNVAVGGTDFNDFTNYGPYWTSGNLALNQSAISYIPEMTWNDSCASSVLDGVLGYSNGVQACNDPATLYLNTAGGGGGYSTNWSLSLPQVGIYGAIEYGTRMLPDVSLFAANGLYGHALVFCMSDQTEGGTACSYTDPDNVLYNSAGGTSFAAPAMAGVQALINQATGQANGNILPALYSIANKEYGTVGSPNTAMLNACNSSNGASVESTCVFNNVTVGNSAVPCYGGTVDCYTGNGLNSYGVLSAGGFDSLDPAWNTSSGYNVATGLGSINAANLVNALKKFYTPFKNGYSAPSDYLSSAYEAYGDGYSDIAVVDPVKGTFLQLGMKGSVVLNNVSQSVSPGYTIGAIGEFYSAEAHSVFAPEGTAIGSVAWTGPDNQLYVWLSDGLGGVASNGSSNYYAGAVGVPYPAGWQLMGAANFDGAGSDELFWWNSATGQIGWWQLSVTELRVLGHASIHMGATTSPLISAATGYVPHLADVNGDGYADIVWTSKTDNSVYVWINDQQGGFVPHAIQNHAEGFTLFGAGDVAGNGVTSLFWTNPATNQMQVWNMNGFEVTSVKTMSVTPGYTMASIADYDGDGLADILWVGTAGDVYEWLSDGNGGFISQRVADASGNPLVIPAGSQIQPNRLQGGTVTSGVDTAVGVSH</sequence>
<dbReference type="OrthoDB" id="127592at2"/>
<evidence type="ECO:0000256" key="10">
    <source>
        <dbReference type="SAM" id="SignalP"/>
    </source>
</evidence>
<keyword evidence="7" id="KW-0106">Calcium</keyword>
<keyword evidence="8" id="KW-0865">Zymogen</keyword>
<dbReference type="InterPro" id="IPR050819">
    <property type="entry name" value="Tripeptidyl-peptidase_I"/>
</dbReference>
<dbReference type="InterPro" id="IPR030400">
    <property type="entry name" value="Sedolisin_dom"/>
</dbReference>
<dbReference type="AlphaFoldDB" id="A0A3S0PFQ9"/>
<dbReference type="Pfam" id="PF13517">
    <property type="entry name" value="FG-GAP_3"/>
    <property type="match status" value="1"/>
</dbReference>
<evidence type="ECO:0000256" key="1">
    <source>
        <dbReference type="ARBA" id="ARBA00001913"/>
    </source>
</evidence>
<dbReference type="InterPro" id="IPR013517">
    <property type="entry name" value="FG-GAP"/>
</dbReference>
<evidence type="ECO:0000256" key="8">
    <source>
        <dbReference type="ARBA" id="ARBA00023145"/>
    </source>
</evidence>
<gene>
    <name evidence="12" type="ORF">EKH79_10930</name>
</gene>
<dbReference type="InterPro" id="IPR023828">
    <property type="entry name" value="Peptidase_S8_Ser-AS"/>
</dbReference>
<dbReference type="PANTHER" id="PTHR14218">
    <property type="entry name" value="PROTEASE S8 TRIPEPTIDYL PEPTIDASE I CLN2"/>
    <property type="match status" value="1"/>
</dbReference>
<dbReference type="CDD" id="cd11377">
    <property type="entry name" value="Pro-peptidase_S53"/>
    <property type="match status" value="1"/>
</dbReference>
<dbReference type="InterPro" id="IPR028994">
    <property type="entry name" value="Integrin_alpha_N"/>
</dbReference>
<dbReference type="InterPro" id="IPR036852">
    <property type="entry name" value="Peptidase_S8/S53_dom_sf"/>
</dbReference>
<feature type="active site" description="Charge relay system" evidence="9">
    <location>
        <position position="344"/>
    </location>
</feature>
<dbReference type="GO" id="GO:0006508">
    <property type="term" value="P:proteolysis"/>
    <property type="evidence" value="ECO:0007669"/>
    <property type="project" value="UniProtKB-KW"/>
</dbReference>
<dbReference type="Proteomes" id="UP000267077">
    <property type="component" value="Unassembled WGS sequence"/>
</dbReference>
<feature type="active site" description="Charge relay system" evidence="9">
    <location>
        <position position="607"/>
    </location>
</feature>
<evidence type="ECO:0000256" key="9">
    <source>
        <dbReference type="PROSITE-ProRule" id="PRU01032"/>
    </source>
</evidence>
<dbReference type="SUPFAM" id="SSF54897">
    <property type="entry name" value="Protease propeptides/inhibitors"/>
    <property type="match status" value="1"/>
</dbReference>
<dbReference type="PROSITE" id="PS51695">
    <property type="entry name" value="SEDOLISIN"/>
    <property type="match status" value="1"/>
</dbReference>
<dbReference type="Gene3D" id="3.40.50.200">
    <property type="entry name" value="Peptidase S8/S53 domain"/>
    <property type="match status" value="1"/>
</dbReference>
<comment type="cofactor">
    <cofactor evidence="1">
        <name>Ca(2+)</name>
        <dbReference type="ChEBI" id="CHEBI:29108"/>
    </cofactor>
</comment>
<evidence type="ECO:0000256" key="6">
    <source>
        <dbReference type="ARBA" id="ARBA00022825"/>
    </source>
</evidence>
<keyword evidence="2 9" id="KW-0645">Protease</keyword>
<evidence type="ECO:0000256" key="2">
    <source>
        <dbReference type="ARBA" id="ARBA00022670"/>
    </source>
</evidence>
<dbReference type="PANTHER" id="PTHR14218:SF15">
    <property type="entry name" value="TRIPEPTIDYL-PEPTIDASE 1"/>
    <property type="match status" value="1"/>
</dbReference>
<feature type="chain" id="PRO_5018752410" description="Peptidase S53 domain-containing protein" evidence="10">
    <location>
        <begin position="30"/>
        <end position="1105"/>
    </location>
</feature>
<reference evidence="12 13" key="1">
    <citation type="submission" date="2018-12" db="EMBL/GenBank/DDBJ databases">
        <title>Dyella dinghuensis sp. nov. DHOA06 and Dyella choica sp. nov. 4M-K27, isolated from forest soil.</title>
        <authorList>
            <person name="Qiu L.-H."/>
            <person name="Gao Z.-H."/>
        </authorList>
    </citation>
    <scope>NUCLEOTIDE SEQUENCE [LARGE SCALE GENOMIC DNA]</scope>
    <source>
        <strain evidence="12 13">DHOA06</strain>
    </source>
</reference>
<keyword evidence="6 9" id="KW-0720">Serine protease</keyword>
<keyword evidence="4 10" id="KW-0732">Signal</keyword>
<dbReference type="Pfam" id="PF09286">
    <property type="entry name" value="Pro-kuma_activ"/>
    <property type="match status" value="1"/>
</dbReference>
<evidence type="ECO:0000256" key="3">
    <source>
        <dbReference type="ARBA" id="ARBA00022723"/>
    </source>
</evidence>
<dbReference type="CDD" id="cd04056">
    <property type="entry name" value="Peptidases_S53"/>
    <property type="match status" value="1"/>
</dbReference>
<dbReference type="SUPFAM" id="SSF69318">
    <property type="entry name" value="Integrin alpha N-terminal domain"/>
    <property type="match status" value="1"/>
</dbReference>
<dbReference type="GO" id="GO:0008240">
    <property type="term" value="F:tripeptidyl-peptidase activity"/>
    <property type="evidence" value="ECO:0007669"/>
    <property type="project" value="TreeGrafter"/>
</dbReference>
<feature type="active site" description="Charge relay system" evidence="9">
    <location>
        <position position="340"/>
    </location>
</feature>
<comment type="caution">
    <text evidence="12">The sequence shown here is derived from an EMBL/GenBank/DDBJ whole genome shotgun (WGS) entry which is preliminary data.</text>
</comment>
<proteinExistence type="predicted"/>
<dbReference type="EMBL" id="RYZR01000005">
    <property type="protein sequence ID" value="RUL64533.1"/>
    <property type="molecule type" value="Genomic_DNA"/>
</dbReference>
<evidence type="ECO:0000256" key="4">
    <source>
        <dbReference type="ARBA" id="ARBA00022729"/>
    </source>
</evidence>
<dbReference type="RefSeq" id="WP_126673812.1">
    <property type="nucleotide sequence ID" value="NZ_RYZR01000005.1"/>
</dbReference>
<dbReference type="GO" id="GO:0046872">
    <property type="term" value="F:metal ion binding"/>
    <property type="evidence" value="ECO:0007669"/>
    <property type="project" value="UniProtKB-KW"/>
</dbReference>
<dbReference type="PROSITE" id="PS00138">
    <property type="entry name" value="SUBTILASE_SER"/>
    <property type="match status" value="1"/>
</dbReference>
<evidence type="ECO:0000313" key="12">
    <source>
        <dbReference type="EMBL" id="RUL64533.1"/>
    </source>
</evidence>
<accession>A0A3S0PFQ9</accession>
<dbReference type="InterPro" id="IPR015366">
    <property type="entry name" value="S53_propep"/>
</dbReference>
<keyword evidence="5 9" id="KW-0378">Hydrolase</keyword>